<feature type="non-terminal residue" evidence="1">
    <location>
        <position position="174"/>
    </location>
</feature>
<reference evidence="1" key="1">
    <citation type="submission" date="2018-05" db="EMBL/GenBank/DDBJ databases">
        <authorList>
            <person name="Lanie J.A."/>
            <person name="Ng W.-L."/>
            <person name="Kazmierczak K.M."/>
            <person name="Andrzejewski T.M."/>
            <person name="Davidsen T.M."/>
            <person name="Wayne K.J."/>
            <person name="Tettelin H."/>
            <person name="Glass J.I."/>
            <person name="Rusch D."/>
            <person name="Podicherti R."/>
            <person name="Tsui H.-C.T."/>
            <person name="Winkler M.E."/>
        </authorList>
    </citation>
    <scope>NUCLEOTIDE SEQUENCE</scope>
</reference>
<sequence>MFLAIALFTAFRGIAAAQPGSGSDPKAVAIANQVIDAMGGKEAWTNTRYIRFTFFGFRTHHWDKWTGRYRVEWKDRRNGDTNVVLMNLNTKEGEAYVNGQKAEGEELAVLLRSGERAWINDTYWLLMPYKLQDPGVTLKHDGEETIGGATYDKLHLSFDEGVGLTPGDEYWAHI</sequence>
<protein>
    <submittedName>
        <fullName evidence="1">Uncharacterized protein</fullName>
    </submittedName>
</protein>
<proteinExistence type="predicted"/>
<evidence type="ECO:0000313" key="1">
    <source>
        <dbReference type="EMBL" id="SVE23515.1"/>
    </source>
</evidence>
<organism evidence="1">
    <name type="scientific">marine metagenome</name>
    <dbReference type="NCBI Taxonomy" id="408172"/>
    <lineage>
        <taxon>unclassified sequences</taxon>
        <taxon>metagenomes</taxon>
        <taxon>ecological metagenomes</taxon>
    </lineage>
</organism>
<dbReference type="EMBL" id="UINC01203317">
    <property type="protein sequence ID" value="SVE23515.1"/>
    <property type="molecule type" value="Genomic_DNA"/>
</dbReference>
<accession>A0A383BW77</accession>
<dbReference type="AlphaFoldDB" id="A0A383BW77"/>
<gene>
    <name evidence="1" type="ORF">METZ01_LOCUS476369</name>
</gene>
<name>A0A383BW77_9ZZZZ</name>